<evidence type="ECO:0000313" key="2">
    <source>
        <dbReference type="EMBL" id="PIW17198.1"/>
    </source>
</evidence>
<sequence>MIGFQKKVLSFGCLVLLGLTAYPAFSAGPGITLTLDGKPVTSVPVDQLGKIQIKVSTGGPSFKSVFSGQWSGIDQTLSLAGQIYHQGNPEPDIKSAHGWSGYGMERTGYDANWAGKNTSTASMADAAKVDGLSLFKATDSDNVAFTFRFRRKVYTGKQIWENGGWVKETRWEAAGPTMGKASLKLQPPTFASSLDPNQLFAPALEKFNAPAKSEYDDNRAELISRTLLYPQSYGGRKVDFKGTKITGFEVVPGKKPAFNWNYLDKGGELVHAEMTVNMKIHAVMHTQFESLPVPMNTEADFDCPIAISADRMLNSGNWVTSDLEFNDEIRKVCKTPDGKTPDDIVKTVNPMGGAKSPQDILKGFGF</sequence>
<dbReference type="AlphaFoldDB" id="A0A2M7G5E7"/>
<organism evidence="2 3">
    <name type="scientific">bacterium (Candidatus Blackallbacteria) CG17_big_fil_post_rev_8_21_14_2_50_48_46</name>
    <dbReference type="NCBI Taxonomy" id="2014261"/>
    <lineage>
        <taxon>Bacteria</taxon>
        <taxon>Candidatus Blackallbacteria</taxon>
    </lineage>
</organism>
<feature type="chain" id="PRO_5014637061" evidence="1">
    <location>
        <begin position="27"/>
        <end position="366"/>
    </location>
</feature>
<feature type="signal peptide" evidence="1">
    <location>
        <begin position="1"/>
        <end position="26"/>
    </location>
</feature>
<dbReference type="Proteomes" id="UP000231019">
    <property type="component" value="Unassembled WGS sequence"/>
</dbReference>
<name>A0A2M7G5E7_9BACT</name>
<comment type="caution">
    <text evidence="2">The sequence shown here is derived from an EMBL/GenBank/DDBJ whole genome shotgun (WGS) entry which is preliminary data.</text>
</comment>
<gene>
    <name evidence="2" type="ORF">COW36_09505</name>
</gene>
<dbReference type="EMBL" id="PFFQ01000026">
    <property type="protein sequence ID" value="PIW17198.1"/>
    <property type="molecule type" value="Genomic_DNA"/>
</dbReference>
<accession>A0A2M7G5E7</accession>
<evidence type="ECO:0000313" key="3">
    <source>
        <dbReference type="Proteomes" id="UP000231019"/>
    </source>
</evidence>
<proteinExistence type="predicted"/>
<evidence type="ECO:0000256" key="1">
    <source>
        <dbReference type="SAM" id="SignalP"/>
    </source>
</evidence>
<keyword evidence="1" id="KW-0732">Signal</keyword>
<protein>
    <submittedName>
        <fullName evidence="2">Uncharacterized protein</fullName>
    </submittedName>
</protein>
<reference evidence="2 3" key="1">
    <citation type="submission" date="2017-09" db="EMBL/GenBank/DDBJ databases">
        <title>Depth-based differentiation of microbial function through sediment-hosted aquifers and enrichment of novel symbionts in the deep terrestrial subsurface.</title>
        <authorList>
            <person name="Probst A.J."/>
            <person name="Ladd B."/>
            <person name="Jarett J.K."/>
            <person name="Geller-Mcgrath D.E."/>
            <person name="Sieber C.M."/>
            <person name="Emerson J.B."/>
            <person name="Anantharaman K."/>
            <person name="Thomas B.C."/>
            <person name="Malmstrom R."/>
            <person name="Stieglmeier M."/>
            <person name="Klingl A."/>
            <person name="Woyke T."/>
            <person name="Ryan C.M."/>
            <person name="Banfield J.F."/>
        </authorList>
    </citation>
    <scope>NUCLEOTIDE SEQUENCE [LARGE SCALE GENOMIC DNA]</scope>
    <source>
        <strain evidence="2">CG17_big_fil_post_rev_8_21_14_2_50_48_46</strain>
    </source>
</reference>